<reference evidence="13" key="1">
    <citation type="submission" date="2025-08" db="UniProtKB">
        <authorList>
            <consortium name="RefSeq"/>
        </authorList>
    </citation>
    <scope>IDENTIFICATION</scope>
</reference>
<dbReference type="InterPro" id="IPR009729">
    <property type="entry name" value="Gal-3-0_sulfotransfrase"/>
</dbReference>
<feature type="transmembrane region" description="Helical" evidence="11">
    <location>
        <begin position="89"/>
        <end position="107"/>
    </location>
</feature>
<dbReference type="GeneID" id="101979500"/>
<evidence type="ECO:0000256" key="5">
    <source>
        <dbReference type="ARBA" id="ARBA00022968"/>
    </source>
</evidence>
<comment type="subcellular location">
    <subcellularLocation>
        <location evidence="1">Golgi apparatus membrane</location>
        <topology evidence="1">Single-pass type II membrane protein</topology>
    </subcellularLocation>
</comment>
<dbReference type="RefSeq" id="XP_005361457.1">
    <property type="nucleotide sequence ID" value="XM_005361400.1"/>
</dbReference>
<dbReference type="SUPFAM" id="SSF52540">
    <property type="entry name" value="P-loop containing nucleoside triphosphate hydrolases"/>
    <property type="match status" value="1"/>
</dbReference>
<feature type="region of interest" description="Disordered" evidence="10">
    <location>
        <begin position="1"/>
        <end position="51"/>
    </location>
</feature>
<evidence type="ECO:0000256" key="9">
    <source>
        <dbReference type="ARBA" id="ARBA00023180"/>
    </source>
</evidence>
<dbReference type="Pfam" id="PF06990">
    <property type="entry name" value="Gal-3-0_sulfotr"/>
    <property type="match status" value="1"/>
</dbReference>
<evidence type="ECO:0000256" key="7">
    <source>
        <dbReference type="ARBA" id="ARBA00023034"/>
    </source>
</evidence>
<feature type="compositionally biased region" description="Basic residues" evidence="10">
    <location>
        <begin position="1"/>
        <end position="10"/>
    </location>
</feature>
<dbReference type="InterPro" id="IPR027417">
    <property type="entry name" value="P-loop_NTPase"/>
</dbReference>
<keyword evidence="7" id="KW-0333">Golgi apparatus</keyword>
<name>A0ABM0L940_MICOH</name>
<dbReference type="PANTHER" id="PTHR14647:SF55">
    <property type="entry name" value="GALACTOSE-3-O-SULFOTRANSFERASE 2"/>
    <property type="match status" value="1"/>
</dbReference>
<evidence type="ECO:0000256" key="2">
    <source>
        <dbReference type="ARBA" id="ARBA00008124"/>
    </source>
</evidence>
<dbReference type="Proteomes" id="UP000694915">
    <property type="component" value="Linkage group LG4"/>
</dbReference>
<keyword evidence="3" id="KW-0808">Transferase</keyword>
<comment type="similarity">
    <text evidence="2">Belongs to the galactose-3-O-sulfotransferase family.</text>
</comment>
<keyword evidence="4 11" id="KW-0812">Transmembrane</keyword>
<evidence type="ECO:0000256" key="4">
    <source>
        <dbReference type="ARBA" id="ARBA00022692"/>
    </source>
</evidence>
<evidence type="ECO:0000313" key="13">
    <source>
        <dbReference type="RefSeq" id="XP_005361457.1"/>
    </source>
</evidence>
<evidence type="ECO:0000256" key="1">
    <source>
        <dbReference type="ARBA" id="ARBA00004323"/>
    </source>
</evidence>
<keyword evidence="6 11" id="KW-1133">Transmembrane helix</keyword>
<evidence type="ECO:0000256" key="10">
    <source>
        <dbReference type="SAM" id="MobiDB-lite"/>
    </source>
</evidence>
<dbReference type="PANTHER" id="PTHR14647">
    <property type="entry name" value="GALACTOSE-3-O-SULFOTRANSFERASE"/>
    <property type="match status" value="1"/>
</dbReference>
<keyword evidence="12" id="KW-1185">Reference proteome</keyword>
<keyword evidence="5" id="KW-0735">Signal-anchor</keyword>
<evidence type="ECO:0000256" key="6">
    <source>
        <dbReference type="ARBA" id="ARBA00022989"/>
    </source>
</evidence>
<dbReference type="Gene3D" id="3.40.50.300">
    <property type="entry name" value="P-loop containing nucleotide triphosphate hydrolases"/>
    <property type="match status" value="1"/>
</dbReference>
<keyword evidence="9" id="KW-0325">Glycoprotein</keyword>
<accession>A0ABM0L940</accession>
<protein>
    <submittedName>
        <fullName evidence="13">Galactose-3-O-sulfotransferase 2</fullName>
    </submittedName>
</protein>
<organism evidence="12 13">
    <name type="scientific">Microtus ochrogaster</name>
    <name type="common">Prairie vole</name>
    <dbReference type="NCBI Taxonomy" id="79684"/>
    <lineage>
        <taxon>Eukaryota</taxon>
        <taxon>Metazoa</taxon>
        <taxon>Chordata</taxon>
        <taxon>Craniata</taxon>
        <taxon>Vertebrata</taxon>
        <taxon>Euteleostomi</taxon>
        <taxon>Mammalia</taxon>
        <taxon>Eutheria</taxon>
        <taxon>Euarchontoglires</taxon>
        <taxon>Glires</taxon>
        <taxon>Rodentia</taxon>
        <taxon>Myomorpha</taxon>
        <taxon>Muroidea</taxon>
        <taxon>Cricetidae</taxon>
        <taxon>Arvicolinae</taxon>
        <taxon>Microtus</taxon>
    </lineage>
</organism>
<evidence type="ECO:0000256" key="11">
    <source>
        <dbReference type="SAM" id="Phobius"/>
    </source>
</evidence>
<sequence>MTKLTNKRLTRTQQSLAARLRRKTESKNSDGDSESPELSSPRRITYPLDSGGAPNSPILVGFTEYGWATNLAPDTSETSPRAAGRSFHVALFFLVLVVLLMAGFLHVDVEMFTPLLRIKAQDSSRDSTPVTNIMFLKTHKTASSTMLNILYRFSESHNLSVALPKGSMFHLGYPWLFVARYVEGMEQNGPQDHHFNVMCNHLRFNFPEVQKVMPNDTFYLSILRNPVSQLESSFIYYKRYSPAFQKVKTLDQFLADPWKYYNVSVGLKNAYARNNMWFDFGFDNNAQAEEGYVRRCLSEVERQFQLVLIADYFDESMVLLRRRLRWQLDDVVSFKLNLRSQRTISHLNPESQERAKRWCDLDWQLYQHFNRTFWAQLQAEVSPRQLREELAQLRARRQELTTLCLQDPEPKNTTQIKDQNMLPYQSGDAEILGYNLRQGLDNATLHICQRMAMPELQYMAHLYALQFPDKPPKDIPLPKK</sequence>
<evidence type="ECO:0000256" key="3">
    <source>
        <dbReference type="ARBA" id="ARBA00022679"/>
    </source>
</evidence>
<evidence type="ECO:0000313" key="12">
    <source>
        <dbReference type="Proteomes" id="UP000694915"/>
    </source>
</evidence>
<keyword evidence="8 11" id="KW-0472">Membrane</keyword>
<proteinExistence type="inferred from homology"/>
<gene>
    <name evidence="13" type="primary">Gal3st2</name>
</gene>
<evidence type="ECO:0000256" key="8">
    <source>
        <dbReference type="ARBA" id="ARBA00023136"/>
    </source>
</evidence>